<dbReference type="PANTHER" id="PTHR30163">
    <property type="entry name" value="MEMBRANE-BOUND LYTIC MUREIN TRANSGLYCOSYLASE B"/>
    <property type="match status" value="1"/>
</dbReference>
<dbReference type="GO" id="GO:0009253">
    <property type="term" value="P:peptidoglycan catabolic process"/>
    <property type="evidence" value="ECO:0007669"/>
    <property type="project" value="TreeGrafter"/>
</dbReference>
<dbReference type="AlphaFoldDB" id="A0A7K0D2F3"/>
<dbReference type="InterPro" id="IPR031304">
    <property type="entry name" value="SLT_2"/>
</dbReference>
<proteinExistence type="predicted"/>
<comment type="caution">
    <text evidence="2">The sequence shown here is derived from an EMBL/GenBank/DDBJ whole genome shotgun (WGS) entry which is preliminary data.</text>
</comment>
<evidence type="ECO:0000259" key="1">
    <source>
        <dbReference type="Pfam" id="PF13406"/>
    </source>
</evidence>
<dbReference type="Gene3D" id="1.10.530.10">
    <property type="match status" value="1"/>
</dbReference>
<feature type="domain" description="Transglycosylase SLT" evidence="1">
    <location>
        <begin position="184"/>
        <end position="234"/>
    </location>
</feature>
<gene>
    <name evidence="2" type="ORF">NRB20_29820</name>
</gene>
<dbReference type="InterPro" id="IPR023346">
    <property type="entry name" value="Lysozyme-like_dom_sf"/>
</dbReference>
<keyword evidence="3" id="KW-1185">Reference proteome</keyword>
<evidence type="ECO:0000313" key="3">
    <source>
        <dbReference type="Proteomes" id="UP000438448"/>
    </source>
</evidence>
<dbReference type="EMBL" id="WEGK01000005">
    <property type="protein sequence ID" value="MQY19887.1"/>
    <property type="molecule type" value="Genomic_DNA"/>
</dbReference>
<dbReference type="SUPFAM" id="SSF53955">
    <property type="entry name" value="Lysozyme-like"/>
    <property type="match status" value="1"/>
</dbReference>
<dbReference type="RefSeq" id="WP_319944917.1">
    <property type="nucleotide sequence ID" value="NZ_WEGK01000005.1"/>
</dbReference>
<accession>A0A7K0D2F3</accession>
<dbReference type="GO" id="GO:0008933">
    <property type="term" value="F:peptidoglycan lytic transglycosylase activity"/>
    <property type="evidence" value="ECO:0007669"/>
    <property type="project" value="TreeGrafter"/>
</dbReference>
<sequence length="281" mass="29592">MGRHRKQPEPVFRRGSVIALAGLVPAGVVTVSTASASELNTGEFTALSAAKHEAGTQQAQAAAAATVSDETMHMAKHSGPPVVESVALPQNRAEAQAPAGPLGMPGVAYAAYQNAEKILAQEQPDCHMPWSMLAGIGQIESHQAYGKLDADGNPLEPIYGPVLDGSLYGNNVVPETDGGALDGMTSYARAVGPMQFLPETYRKYAGDGRGIGVSDPQNIYDASLTAGKYLCEGGLDMRDLSQQSRAIMRYNNSMAYVANVMAWETAYRTGVTPHAADLPTI</sequence>
<reference evidence="2 3" key="1">
    <citation type="submission" date="2019-10" db="EMBL/GenBank/DDBJ databases">
        <title>Nocardia macrotermitis sp. nov. and Nocardia aurantia sp. nov., isolated from the gut of fungus growing-termite Macrotermes natalensis.</title>
        <authorList>
            <person name="Benndorf R."/>
            <person name="Schwitalla J."/>
            <person name="Martin K."/>
            <person name="De Beer W."/>
            <person name="Kaster A.-K."/>
            <person name="Vollmers J."/>
            <person name="Poulsen M."/>
            <person name="Beemelmanns C."/>
        </authorList>
    </citation>
    <scope>NUCLEOTIDE SEQUENCE [LARGE SCALE GENOMIC DNA]</scope>
    <source>
        <strain evidence="2 3">RB20</strain>
    </source>
</reference>
<name>A0A7K0D2F3_9NOCA</name>
<protein>
    <recommendedName>
        <fullName evidence="1">Transglycosylase SLT domain-containing protein</fullName>
    </recommendedName>
</protein>
<dbReference type="CDD" id="cd13399">
    <property type="entry name" value="Slt35-like"/>
    <property type="match status" value="1"/>
</dbReference>
<organism evidence="2 3">
    <name type="scientific">Nocardia macrotermitis</name>
    <dbReference type="NCBI Taxonomy" id="2585198"/>
    <lineage>
        <taxon>Bacteria</taxon>
        <taxon>Bacillati</taxon>
        <taxon>Actinomycetota</taxon>
        <taxon>Actinomycetes</taxon>
        <taxon>Mycobacteriales</taxon>
        <taxon>Nocardiaceae</taxon>
        <taxon>Nocardia</taxon>
    </lineage>
</organism>
<dbReference type="InterPro" id="IPR043426">
    <property type="entry name" value="MltB-like"/>
</dbReference>
<dbReference type="Pfam" id="PF13406">
    <property type="entry name" value="SLT_2"/>
    <property type="match status" value="1"/>
</dbReference>
<dbReference type="PANTHER" id="PTHR30163:SF8">
    <property type="entry name" value="LYTIC MUREIN TRANSGLYCOSYLASE"/>
    <property type="match status" value="1"/>
</dbReference>
<evidence type="ECO:0000313" key="2">
    <source>
        <dbReference type="EMBL" id="MQY19887.1"/>
    </source>
</evidence>
<dbReference type="Proteomes" id="UP000438448">
    <property type="component" value="Unassembled WGS sequence"/>
</dbReference>